<accession>A0A0G0TAB9</accession>
<reference evidence="1 2" key="1">
    <citation type="journal article" date="2015" name="Nature">
        <title>rRNA introns, odd ribosomes, and small enigmatic genomes across a large radiation of phyla.</title>
        <authorList>
            <person name="Brown C.T."/>
            <person name="Hug L.A."/>
            <person name="Thomas B.C."/>
            <person name="Sharon I."/>
            <person name="Castelle C.J."/>
            <person name="Singh A."/>
            <person name="Wilkins M.J."/>
            <person name="Williams K.H."/>
            <person name="Banfield J.F."/>
        </authorList>
    </citation>
    <scope>NUCLEOTIDE SEQUENCE [LARGE SCALE GENOMIC DNA]</scope>
</reference>
<protein>
    <submittedName>
        <fullName evidence="1">Uncharacterized protein</fullName>
    </submittedName>
</protein>
<sequence>MNKDCFVYTTYGVGGSQTIYLYKQIHLQFNSSELTIPVGFLDSDDVPPLLGRHGFMEIFKTCFEMCRLCWGGTVLWKSLRPVLTIIWCIFRNSMNKLKIGIFGSAAQEGNETILKAQELGKVLGHYADSIILVNGACEGIPFEVMKGAKNSSDIELHGYSSCLSREDQMKEYPLVDLSYYSKIVYINNKFLHKDNDRILKKFRNLLMVADCNAGIIVSGRWGTMSEFSFLIDFGKTTGVLTGTGGFADEIKRLTTVIQQAS</sequence>
<evidence type="ECO:0000313" key="1">
    <source>
        <dbReference type="EMBL" id="KKR71741.1"/>
    </source>
</evidence>
<dbReference type="InterPro" id="IPR041164">
    <property type="entry name" value="LDcluster4"/>
</dbReference>
<name>A0A0G0TAB9_9BACT</name>
<organism evidence="1 2">
    <name type="scientific">Candidatus Roizmanbacteria bacterium GW2011_GWB1_40_7</name>
    <dbReference type="NCBI Taxonomy" id="1618482"/>
    <lineage>
        <taxon>Bacteria</taxon>
        <taxon>Candidatus Roizmaniibacteriota</taxon>
    </lineage>
</organism>
<dbReference type="AlphaFoldDB" id="A0A0G0TAB9"/>
<gene>
    <name evidence="1" type="ORF">UU14_C0020G0014</name>
</gene>
<dbReference type="SUPFAM" id="SSF102405">
    <property type="entry name" value="MCP/YpsA-like"/>
    <property type="match status" value="1"/>
</dbReference>
<comment type="caution">
    <text evidence="1">The sequence shown here is derived from an EMBL/GenBank/DDBJ whole genome shotgun (WGS) entry which is preliminary data.</text>
</comment>
<evidence type="ECO:0000313" key="2">
    <source>
        <dbReference type="Proteomes" id="UP000034664"/>
    </source>
</evidence>
<dbReference type="EMBL" id="LBZM01000020">
    <property type="protein sequence ID" value="KKR71741.1"/>
    <property type="molecule type" value="Genomic_DNA"/>
</dbReference>
<proteinExistence type="predicted"/>
<dbReference type="Pfam" id="PF18306">
    <property type="entry name" value="LDcluster4"/>
    <property type="match status" value="1"/>
</dbReference>
<dbReference type="Proteomes" id="UP000034664">
    <property type="component" value="Unassembled WGS sequence"/>
</dbReference>
<dbReference type="Gene3D" id="3.40.50.450">
    <property type="match status" value="1"/>
</dbReference>